<dbReference type="PANTHER" id="PTHR11777:SF9">
    <property type="entry name" value="ALANINE--TRNA LIGASE, CYTOPLASMIC"/>
    <property type="match status" value="1"/>
</dbReference>
<evidence type="ECO:0000256" key="3">
    <source>
        <dbReference type="ARBA" id="ARBA00022598"/>
    </source>
</evidence>
<dbReference type="Gene3D" id="6.10.250.550">
    <property type="match status" value="1"/>
</dbReference>
<dbReference type="RefSeq" id="WP_102892720.1">
    <property type="nucleotide sequence ID" value="NZ_NBZD01000004.1"/>
</dbReference>
<keyword evidence="13" id="KW-0963">Cytoplasm</keyword>
<dbReference type="FunFam" id="3.30.930.10:FF:000004">
    <property type="entry name" value="Alanine--tRNA ligase"/>
    <property type="match status" value="1"/>
</dbReference>
<dbReference type="Pfam" id="PF07973">
    <property type="entry name" value="tRNA_SAD"/>
    <property type="match status" value="1"/>
</dbReference>
<feature type="binding site" evidence="13">
    <location>
        <position position="679"/>
    </location>
    <ligand>
        <name>Zn(2+)</name>
        <dbReference type="ChEBI" id="CHEBI:29105"/>
    </ligand>
</feature>
<dbReference type="GO" id="GO:0006419">
    <property type="term" value="P:alanyl-tRNA aminoacylation"/>
    <property type="evidence" value="ECO:0007669"/>
    <property type="project" value="UniProtKB-UniRule"/>
</dbReference>
<dbReference type="SUPFAM" id="SSF55186">
    <property type="entry name" value="ThrRS/AlaRS common domain"/>
    <property type="match status" value="1"/>
</dbReference>
<evidence type="ECO:0000256" key="8">
    <source>
        <dbReference type="ARBA" id="ARBA00022884"/>
    </source>
</evidence>
<evidence type="ECO:0000313" key="16">
    <source>
        <dbReference type="EMBL" id="PNH18095.1"/>
    </source>
</evidence>
<reference evidence="17" key="1">
    <citation type="submission" date="2017-04" db="EMBL/GenBank/DDBJ databases">
        <authorList>
            <person name="Bumgarner R.E."/>
            <person name="Fredricks D.N."/>
            <person name="Srinivasan S."/>
        </authorList>
    </citation>
    <scope>NUCLEOTIDE SEQUENCE [LARGE SCALE GENOMIC DNA]</scope>
    <source>
        <strain evidence="17">KA00405</strain>
    </source>
</reference>
<keyword evidence="5 13" id="KW-0547">Nucleotide-binding</keyword>
<dbReference type="SMART" id="SM00863">
    <property type="entry name" value="tRNA_SAD"/>
    <property type="match status" value="1"/>
</dbReference>
<dbReference type="SUPFAM" id="SSF55681">
    <property type="entry name" value="Class II aaRS and biotin synthetases"/>
    <property type="match status" value="1"/>
</dbReference>
<dbReference type="GO" id="GO:0008270">
    <property type="term" value="F:zinc ion binding"/>
    <property type="evidence" value="ECO:0007669"/>
    <property type="project" value="UniProtKB-UniRule"/>
</dbReference>
<evidence type="ECO:0000256" key="13">
    <source>
        <dbReference type="HAMAP-Rule" id="MF_00036"/>
    </source>
</evidence>
<keyword evidence="6 13" id="KW-0862">Zinc</keyword>
<sequence>MEKLGLNEIREKYLSFFESKGHLRLPSFSLVPQKDPSILLINAGMTPLKPYFIGTEVPPCKRVTTCQKCIRTPDIERVGYTSRHGTFFEMLGNFSFGDYFKAEAISWAWEFITEVLKLPEERLYITVYKDDDEAYDYWHQKIGVAENKIYRLGKEDNFWEHGTGPCGPCSEIHFDRGPNVGCGRPDCHVGCDCDRFVEFWNLVFSQFDRQEDGTYLPMVHKNIDTGGGLERFACIMQGVDNLFEVDTVRRILDAVCKIAKVHYGNDHMADVAIRVITDHIRSTTMMISDGVLPSNEGRGYVLRRLLRRAARYGRLLGIDGLFLHDLLPVVVQESCGAYPELKEREDYILRVIETEEKRFDKTVKQGSQLLDGYINEAKKAGSGELSGDVVFKLHDTYGFPLDLTREIAAEQGISVDEAGFKKNMQRQKDEARAALKAKGGSAWAAGCLPAEVEHKNPTQFVGYSEFSAKGKLLYIISSDEAGEPILLPMAGVDADVILITDRTPFYATGGGQVGDIGTITGEHGLKVEVKDTTKTAEGIFLHHCHVIAGSLEPGMELDLAVNRPVRMDIMRNHSATHLLHKALRTVLGTHVTQAGSLVNAEHLRFDFHHMKPCTAEELRQIEAEVNRAILANYQSVTEVMPMAEAKKKGAMALFDEKYGDMVRVVSMGDYSVEFCGGTHLSETSQVGIFHIVSEGSVASGIRRIEAITGSAALRWLQDLQKTTAEAADMLKIKVADLPERIAQLQNDLKSETKKFQALQSELAKAQAAELKNKAREAAGINYLAAAVSVDGVDDLRAMAESLRSQLAPAAVVLGAEIKGKLNFVAMASPEAVKKGVKAGNLVKAAASISGGGGGGRPDMAQAGGKDVAKLPEALAAAEQEIINYLS</sequence>
<evidence type="ECO:0000256" key="6">
    <source>
        <dbReference type="ARBA" id="ARBA00022833"/>
    </source>
</evidence>
<dbReference type="PANTHER" id="PTHR11777">
    <property type="entry name" value="ALANYL-TRNA SYNTHETASE"/>
    <property type="match status" value="1"/>
</dbReference>
<dbReference type="InterPro" id="IPR018163">
    <property type="entry name" value="Thr/Ala-tRNA-synth_IIc_edit"/>
</dbReference>
<evidence type="ECO:0000256" key="1">
    <source>
        <dbReference type="ARBA" id="ARBA00008226"/>
    </source>
</evidence>
<accession>A0A2J8B012</accession>
<comment type="catalytic activity">
    <reaction evidence="12 13">
        <text>tRNA(Ala) + L-alanine + ATP = L-alanyl-tRNA(Ala) + AMP + diphosphate</text>
        <dbReference type="Rhea" id="RHEA:12540"/>
        <dbReference type="Rhea" id="RHEA-COMP:9657"/>
        <dbReference type="Rhea" id="RHEA-COMP:9923"/>
        <dbReference type="ChEBI" id="CHEBI:30616"/>
        <dbReference type="ChEBI" id="CHEBI:33019"/>
        <dbReference type="ChEBI" id="CHEBI:57972"/>
        <dbReference type="ChEBI" id="CHEBI:78442"/>
        <dbReference type="ChEBI" id="CHEBI:78497"/>
        <dbReference type="ChEBI" id="CHEBI:456215"/>
        <dbReference type="EC" id="6.1.1.7"/>
    </reaction>
</comment>
<dbReference type="InterPro" id="IPR012947">
    <property type="entry name" value="tRNA_SAD"/>
</dbReference>
<evidence type="ECO:0000313" key="17">
    <source>
        <dbReference type="Proteomes" id="UP000236394"/>
    </source>
</evidence>
<feature type="binding site" evidence="13">
    <location>
        <position position="573"/>
    </location>
    <ligand>
        <name>Zn(2+)</name>
        <dbReference type="ChEBI" id="CHEBI:29105"/>
    </ligand>
</feature>
<gene>
    <name evidence="13" type="primary">alaS</name>
    <name evidence="16" type="ORF">B7R76_07115</name>
</gene>
<comment type="function">
    <text evidence="11 13">Catalyzes the attachment of alanine to tRNA(Ala) in a two-step reaction: alanine is first activated by ATP to form Ala-AMP and then transferred to the acceptor end of tRNA(Ala). Also edits incorrectly charged Ser-tRNA(Ala) and Gly-tRNA(Ala) via its editing domain.</text>
</comment>
<dbReference type="Pfam" id="PF01411">
    <property type="entry name" value="tRNA-synt_2c"/>
    <property type="match status" value="1"/>
</dbReference>
<keyword evidence="10 13" id="KW-0030">Aminoacyl-tRNA synthetase</keyword>
<dbReference type="Gene3D" id="3.30.980.10">
    <property type="entry name" value="Threonyl-trna Synthetase, Chain A, domain 2"/>
    <property type="match status" value="1"/>
</dbReference>
<dbReference type="InterPro" id="IPR002318">
    <property type="entry name" value="Ala-tRNA-lgiase_IIc"/>
</dbReference>
<dbReference type="FunFam" id="3.10.310.40:FF:000001">
    <property type="entry name" value="Alanine--tRNA ligase"/>
    <property type="match status" value="1"/>
</dbReference>
<organism evidence="16 17">
    <name type="scientific">Mageeibacillus indolicus</name>
    <dbReference type="NCBI Taxonomy" id="884684"/>
    <lineage>
        <taxon>Bacteria</taxon>
        <taxon>Bacillati</taxon>
        <taxon>Bacillota</taxon>
        <taxon>Clostridia</taxon>
        <taxon>Eubacteriales</taxon>
        <taxon>Oscillospiraceae</taxon>
        <taxon>Mageeibacillus</taxon>
    </lineage>
</organism>
<keyword evidence="7 13" id="KW-0067">ATP-binding</keyword>
<dbReference type="PROSITE" id="PS50860">
    <property type="entry name" value="AA_TRNA_LIGASE_II_ALA"/>
    <property type="match status" value="1"/>
</dbReference>
<comment type="cofactor">
    <cofactor evidence="13">
        <name>Zn(2+)</name>
        <dbReference type="ChEBI" id="CHEBI:29105"/>
    </cofactor>
    <text evidence="13">Binds 1 zinc ion per subunit.</text>
</comment>
<name>A0A2J8B012_9FIRM</name>
<dbReference type="GO" id="GO:0004813">
    <property type="term" value="F:alanine-tRNA ligase activity"/>
    <property type="evidence" value="ECO:0007669"/>
    <property type="project" value="UniProtKB-UniRule"/>
</dbReference>
<dbReference type="SUPFAM" id="SSF101353">
    <property type="entry name" value="Putative anticodon-binding domain of alanyl-tRNA synthetase (AlaRS)"/>
    <property type="match status" value="1"/>
</dbReference>
<dbReference type="InterPro" id="IPR050058">
    <property type="entry name" value="Ala-tRNA_ligase"/>
</dbReference>
<dbReference type="Pfam" id="PF02272">
    <property type="entry name" value="DHHA1"/>
    <property type="match status" value="1"/>
</dbReference>
<dbReference type="SUPFAM" id="SSF50447">
    <property type="entry name" value="Translation proteins"/>
    <property type="match status" value="1"/>
</dbReference>
<comment type="subcellular location">
    <subcellularLocation>
        <location evidence="13">Cytoplasm</location>
    </subcellularLocation>
</comment>
<proteinExistence type="inferred from homology"/>
<dbReference type="Gene3D" id="3.10.310.40">
    <property type="match status" value="1"/>
</dbReference>
<dbReference type="InterPro" id="IPR009000">
    <property type="entry name" value="Transl_B-barrel_sf"/>
</dbReference>
<keyword evidence="3 13" id="KW-0436">Ligase</keyword>
<evidence type="ECO:0000256" key="12">
    <source>
        <dbReference type="ARBA" id="ARBA00048300"/>
    </source>
</evidence>
<dbReference type="Proteomes" id="UP000236394">
    <property type="component" value="Unassembled WGS sequence"/>
</dbReference>
<keyword evidence="9 13" id="KW-0648">Protein biosynthesis</keyword>
<dbReference type="InterPro" id="IPR018164">
    <property type="entry name" value="Ala-tRNA-synth_IIc_N"/>
</dbReference>
<feature type="domain" description="Alanyl-transfer RNA synthetases family profile" evidence="15">
    <location>
        <begin position="4"/>
        <end position="718"/>
    </location>
</feature>
<evidence type="ECO:0000256" key="4">
    <source>
        <dbReference type="ARBA" id="ARBA00022723"/>
    </source>
</evidence>
<dbReference type="PRINTS" id="PR00980">
    <property type="entry name" value="TRNASYNTHALA"/>
</dbReference>
<dbReference type="AlphaFoldDB" id="A0A2J8B012"/>
<comment type="caution">
    <text evidence="16">The sequence shown here is derived from an EMBL/GenBank/DDBJ whole genome shotgun (WGS) entry which is preliminary data.</text>
</comment>
<evidence type="ECO:0000256" key="7">
    <source>
        <dbReference type="ARBA" id="ARBA00022840"/>
    </source>
</evidence>
<evidence type="ECO:0000256" key="5">
    <source>
        <dbReference type="ARBA" id="ARBA00022741"/>
    </source>
</evidence>
<dbReference type="GO" id="GO:0016740">
    <property type="term" value="F:transferase activity"/>
    <property type="evidence" value="ECO:0007669"/>
    <property type="project" value="UniProtKB-ARBA"/>
</dbReference>
<dbReference type="FunFam" id="3.30.980.10:FF:000004">
    <property type="entry name" value="Alanine--tRNA ligase, cytoplasmic"/>
    <property type="match status" value="1"/>
</dbReference>
<keyword evidence="2 13" id="KW-0820">tRNA-binding</keyword>
<dbReference type="InterPro" id="IPR018162">
    <property type="entry name" value="Ala-tRNA-ligase_IIc_anticod-bd"/>
</dbReference>
<dbReference type="Gene3D" id="2.40.30.130">
    <property type="match status" value="1"/>
</dbReference>
<dbReference type="HAMAP" id="MF_00036_B">
    <property type="entry name" value="Ala_tRNA_synth_B"/>
    <property type="match status" value="1"/>
</dbReference>
<comment type="similarity">
    <text evidence="1 13">Belongs to the class-II aminoacyl-tRNA synthetase family.</text>
</comment>
<evidence type="ECO:0000256" key="10">
    <source>
        <dbReference type="ARBA" id="ARBA00023146"/>
    </source>
</evidence>
<dbReference type="GO" id="GO:0005829">
    <property type="term" value="C:cytosol"/>
    <property type="evidence" value="ECO:0007669"/>
    <property type="project" value="TreeGrafter"/>
</dbReference>
<keyword evidence="4 13" id="KW-0479">Metal-binding</keyword>
<dbReference type="EMBL" id="NBZD01000004">
    <property type="protein sequence ID" value="PNH18095.1"/>
    <property type="molecule type" value="Genomic_DNA"/>
</dbReference>
<protein>
    <recommendedName>
        <fullName evidence="13">Alanine--tRNA ligase</fullName>
        <ecNumber evidence="13">6.1.1.7</ecNumber>
    </recommendedName>
    <alternativeName>
        <fullName evidence="13">Alanyl-tRNA synthetase</fullName>
        <shortName evidence="13">AlaRS</shortName>
    </alternativeName>
</protein>
<keyword evidence="14" id="KW-0175">Coiled coil</keyword>
<dbReference type="GO" id="GO:0002161">
    <property type="term" value="F:aminoacyl-tRNA deacylase activity"/>
    <property type="evidence" value="ECO:0007669"/>
    <property type="project" value="TreeGrafter"/>
</dbReference>
<evidence type="ECO:0000256" key="14">
    <source>
        <dbReference type="SAM" id="Coils"/>
    </source>
</evidence>
<dbReference type="InterPro" id="IPR023033">
    <property type="entry name" value="Ala_tRNA_ligase_euk/bac"/>
</dbReference>
<dbReference type="InterPro" id="IPR018165">
    <property type="entry name" value="Ala-tRNA-synth_IIc_core"/>
</dbReference>
<dbReference type="EC" id="6.1.1.7" evidence="13"/>
<dbReference type="Gene3D" id="3.30.930.10">
    <property type="entry name" value="Bira Bifunctional Protein, Domain 2"/>
    <property type="match status" value="1"/>
</dbReference>
<evidence type="ECO:0000256" key="11">
    <source>
        <dbReference type="ARBA" id="ARBA00024779"/>
    </source>
</evidence>
<dbReference type="GO" id="GO:0005524">
    <property type="term" value="F:ATP binding"/>
    <property type="evidence" value="ECO:0007669"/>
    <property type="project" value="UniProtKB-UniRule"/>
</dbReference>
<feature type="coiled-coil region" evidence="14">
    <location>
        <begin position="741"/>
        <end position="768"/>
    </location>
</feature>
<dbReference type="GO" id="GO:0140096">
    <property type="term" value="F:catalytic activity, acting on a protein"/>
    <property type="evidence" value="ECO:0007669"/>
    <property type="project" value="UniProtKB-ARBA"/>
</dbReference>
<dbReference type="Gene3D" id="3.30.54.20">
    <property type="match status" value="1"/>
</dbReference>
<keyword evidence="8 13" id="KW-0694">RNA-binding</keyword>
<dbReference type="InterPro" id="IPR045864">
    <property type="entry name" value="aa-tRNA-synth_II/BPL/LPL"/>
</dbReference>
<comment type="domain">
    <text evidence="13">Consists of three domains; the N-terminal catalytic domain, the editing domain and the C-terminal C-Ala domain. The editing domain removes incorrectly charged amino acids, while the C-Ala domain, along with tRNA(Ala), serves as a bridge to cooperatively bring together the editing and aminoacylation centers thus stimulating deacylation of misacylated tRNAs.</text>
</comment>
<dbReference type="NCBIfam" id="TIGR00344">
    <property type="entry name" value="alaS"/>
    <property type="match status" value="1"/>
</dbReference>
<dbReference type="CDD" id="cd00673">
    <property type="entry name" value="AlaRS_core"/>
    <property type="match status" value="1"/>
</dbReference>
<evidence type="ECO:0000259" key="15">
    <source>
        <dbReference type="PROSITE" id="PS50860"/>
    </source>
</evidence>
<feature type="binding site" evidence="13">
    <location>
        <position position="577"/>
    </location>
    <ligand>
        <name>Zn(2+)</name>
        <dbReference type="ChEBI" id="CHEBI:29105"/>
    </ligand>
</feature>
<dbReference type="InterPro" id="IPR003156">
    <property type="entry name" value="DHHA1_dom"/>
</dbReference>
<evidence type="ECO:0000256" key="9">
    <source>
        <dbReference type="ARBA" id="ARBA00022917"/>
    </source>
</evidence>
<evidence type="ECO:0000256" key="2">
    <source>
        <dbReference type="ARBA" id="ARBA00022555"/>
    </source>
</evidence>
<dbReference type="FunFam" id="3.30.54.20:FF:000001">
    <property type="entry name" value="Alanine--tRNA ligase"/>
    <property type="match status" value="1"/>
</dbReference>
<dbReference type="GO" id="GO:0000049">
    <property type="term" value="F:tRNA binding"/>
    <property type="evidence" value="ECO:0007669"/>
    <property type="project" value="UniProtKB-KW"/>
</dbReference>
<feature type="binding site" evidence="13">
    <location>
        <position position="675"/>
    </location>
    <ligand>
        <name>Zn(2+)</name>
        <dbReference type="ChEBI" id="CHEBI:29105"/>
    </ligand>
</feature>